<reference evidence="2 3" key="1">
    <citation type="journal article" date="2013" name="Antonie Van Leeuwenhoek">
        <title>Paracoccus zhejiangensis sp. nov., isolated from activated sludge in wastewater-treatment system.</title>
        <authorList>
            <person name="Wu Z.G."/>
            <person name="Zhang D.F."/>
            <person name="Liu Y.L."/>
            <person name="Wang F."/>
            <person name="Jiang X."/>
            <person name="Li C."/>
            <person name="Li S.P."/>
            <person name="Hong Q."/>
            <person name="Li W.J."/>
        </authorList>
    </citation>
    <scope>NUCLEOTIDE SEQUENCE [LARGE SCALE GENOMIC DNA]</scope>
    <source>
        <strain evidence="2 3">J6</strain>
    </source>
</reference>
<sequence length="217" mass="24505">MSNIAGKAYAMNVITPSSPRITWTNRLLFMAARGLPRNLLGLLGLSIIHFARWVIIRPKDWPDLGQGKQNLKNDYVLFCSNFNGTWDQYIDAFSDGIPKGLNLFWYSATKYPQSIPITDFKRYITYNQINTDFYYNATPGSAQRDVKAGLRVYDAVLELAEAHKTQTPEEFAKTYRTAMFKIQHSLGEPGLGPVASLDTERADINRGAYRSDDSYGA</sequence>
<accession>A0A2H5EY21</accession>
<organism evidence="2 3">
    <name type="scientific">Paracoccus zhejiangensis</name>
    <dbReference type="NCBI Taxonomy" id="1077935"/>
    <lineage>
        <taxon>Bacteria</taxon>
        <taxon>Pseudomonadati</taxon>
        <taxon>Pseudomonadota</taxon>
        <taxon>Alphaproteobacteria</taxon>
        <taxon>Rhodobacterales</taxon>
        <taxon>Paracoccaceae</taxon>
        <taxon>Paracoccus</taxon>
    </lineage>
</organism>
<keyword evidence="1" id="KW-1133">Transmembrane helix</keyword>
<keyword evidence="3" id="KW-1185">Reference proteome</keyword>
<protein>
    <submittedName>
        <fullName evidence="2">Uncharacterized protein</fullName>
    </submittedName>
</protein>
<dbReference type="KEGG" id="pzh:CX676_08595"/>
<dbReference type="OrthoDB" id="116741at2"/>
<evidence type="ECO:0000313" key="2">
    <source>
        <dbReference type="EMBL" id="AUH64206.1"/>
    </source>
</evidence>
<dbReference type="Proteomes" id="UP000234530">
    <property type="component" value="Chromosome"/>
</dbReference>
<keyword evidence="1" id="KW-0812">Transmembrane</keyword>
<name>A0A2H5EY21_9RHOB</name>
<gene>
    <name evidence="2" type="ORF">CX676_08595</name>
</gene>
<dbReference type="AlphaFoldDB" id="A0A2H5EY21"/>
<evidence type="ECO:0000256" key="1">
    <source>
        <dbReference type="SAM" id="Phobius"/>
    </source>
</evidence>
<feature type="transmembrane region" description="Helical" evidence="1">
    <location>
        <begin position="35"/>
        <end position="55"/>
    </location>
</feature>
<proteinExistence type="predicted"/>
<keyword evidence="1" id="KW-0472">Membrane</keyword>
<evidence type="ECO:0000313" key="3">
    <source>
        <dbReference type="Proteomes" id="UP000234530"/>
    </source>
</evidence>
<dbReference type="EMBL" id="CP025430">
    <property type="protein sequence ID" value="AUH64206.1"/>
    <property type="molecule type" value="Genomic_DNA"/>
</dbReference>